<evidence type="ECO:0000313" key="1">
    <source>
        <dbReference type="EMBL" id="KAF2000547.1"/>
    </source>
</evidence>
<dbReference type="Proteomes" id="UP000799779">
    <property type="component" value="Unassembled WGS sequence"/>
</dbReference>
<name>A0A6A5WGJ3_9PLEO</name>
<keyword evidence="2" id="KW-1185">Reference proteome</keyword>
<gene>
    <name evidence="1" type="ORF">P154DRAFT_197520</name>
</gene>
<evidence type="ECO:0000313" key="2">
    <source>
        <dbReference type="Proteomes" id="UP000799779"/>
    </source>
</evidence>
<dbReference type="EMBL" id="ML977588">
    <property type="protein sequence ID" value="KAF2000547.1"/>
    <property type="molecule type" value="Genomic_DNA"/>
</dbReference>
<sequence length="115" mass="12203">MRASLPAGVGALEKPLHCCPDSLTRAGASLLAACCTLLSARSRAMHSPCRSQTASAQYLTRQQHPTCFRVSNSFSSGCRRASLHRGPRCCACLTNEGGLQVARGRSHGWVIGCLC</sequence>
<reference evidence="1" key="1">
    <citation type="journal article" date="2020" name="Stud. Mycol.">
        <title>101 Dothideomycetes genomes: a test case for predicting lifestyles and emergence of pathogens.</title>
        <authorList>
            <person name="Haridas S."/>
            <person name="Albert R."/>
            <person name="Binder M."/>
            <person name="Bloem J."/>
            <person name="Labutti K."/>
            <person name="Salamov A."/>
            <person name="Andreopoulos B."/>
            <person name="Baker S."/>
            <person name="Barry K."/>
            <person name="Bills G."/>
            <person name="Bluhm B."/>
            <person name="Cannon C."/>
            <person name="Castanera R."/>
            <person name="Culley D."/>
            <person name="Daum C."/>
            <person name="Ezra D."/>
            <person name="Gonzalez J."/>
            <person name="Henrissat B."/>
            <person name="Kuo A."/>
            <person name="Liang C."/>
            <person name="Lipzen A."/>
            <person name="Lutzoni F."/>
            <person name="Magnuson J."/>
            <person name="Mondo S."/>
            <person name="Nolan M."/>
            <person name="Ohm R."/>
            <person name="Pangilinan J."/>
            <person name="Park H.-J."/>
            <person name="Ramirez L."/>
            <person name="Alfaro M."/>
            <person name="Sun H."/>
            <person name="Tritt A."/>
            <person name="Yoshinaga Y."/>
            <person name="Zwiers L.-H."/>
            <person name="Turgeon B."/>
            <person name="Goodwin S."/>
            <person name="Spatafora J."/>
            <person name="Crous P."/>
            <person name="Grigoriev I."/>
        </authorList>
    </citation>
    <scope>NUCLEOTIDE SEQUENCE</scope>
    <source>
        <strain evidence="1">CBS 123094</strain>
    </source>
</reference>
<organism evidence="1 2">
    <name type="scientific">Amniculicola lignicola CBS 123094</name>
    <dbReference type="NCBI Taxonomy" id="1392246"/>
    <lineage>
        <taxon>Eukaryota</taxon>
        <taxon>Fungi</taxon>
        <taxon>Dikarya</taxon>
        <taxon>Ascomycota</taxon>
        <taxon>Pezizomycotina</taxon>
        <taxon>Dothideomycetes</taxon>
        <taxon>Pleosporomycetidae</taxon>
        <taxon>Pleosporales</taxon>
        <taxon>Amniculicolaceae</taxon>
        <taxon>Amniculicola</taxon>
    </lineage>
</organism>
<dbReference type="AlphaFoldDB" id="A0A6A5WGJ3"/>
<protein>
    <submittedName>
        <fullName evidence="1">Uncharacterized protein</fullName>
    </submittedName>
</protein>
<proteinExistence type="predicted"/>
<accession>A0A6A5WGJ3</accession>